<comment type="caution">
    <text evidence="1">The sequence shown here is derived from an EMBL/GenBank/DDBJ whole genome shotgun (WGS) entry which is preliminary data.</text>
</comment>
<proteinExistence type="predicted"/>
<evidence type="ECO:0000313" key="1">
    <source>
        <dbReference type="EMBL" id="MED6185716.1"/>
    </source>
</evidence>
<name>A0ABU6WIK2_9FABA</name>
<organism evidence="1 2">
    <name type="scientific">Stylosanthes scabra</name>
    <dbReference type="NCBI Taxonomy" id="79078"/>
    <lineage>
        <taxon>Eukaryota</taxon>
        <taxon>Viridiplantae</taxon>
        <taxon>Streptophyta</taxon>
        <taxon>Embryophyta</taxon>
        <taxon>Tracheophyta</taxon>
        <taxon>Spermatophyta</taxon>
        <taxon>Magnoliopsida</taxon>
        <taxon>eudicotyledons</taxon>
        <taxon>Gunneridae</taxon>
        <taxon>Pentapetalae</taxon>
        <taxon>rosids</taxon>
        <taxon>fabids</taxon>
        <taxon>Fabales</taxon>
        <taxon>Fabaceae</taxon>
        <taxon>Papilionoideae</taxon>
        <taxon>50 kb inversion clade</taxon>
        <taxon>dalbergioids sensu lato</taxon>
        <taxon>Dalbergieae</taxon>
        <taxon>Pterocarpus clade</taxon>
        <taxon>Stylosanthes</taxon>
    </lineage>
</organism>
<reference evidence="1 2" key="1">
    <citation type="journal article" date="2023" name="Plants (Basel)">
        <title>Bridging the Gap: Combining Genomics and Transcriptomics Approaches to Understand Stylosanthes scabra, an Orphan Legume from the Brazilian Caatinga.</title>
        <authorList>
            <person name="Ferreira-Neto J.R.C."/>
            <person name="da Silva M.D."/>
            <person name="Binneck E."/>
            <person name="de Melo N.F."/>
            <person name="da Silva R.H."/>
            <person name="de Melo A.L.T.M."/>
            <person name="Pandolfi V."/>
            <person name="Bustamante F.O."/>
            <person name="Brasileiro-Vidal A.C."/>
            <person name="Benko-Iseppon A.M."/>
        </authorList>
    </citation>
    <scope>NUCLEOTIDE SEQUENCE [LARGE SCALE GENOMIC DNA]</scope>
    <source>
        <tissue evidence="1">Leaves</tissue>
    </source>
</reference>
<dbReference type="Proteomes" id="UP001341840">
    <property type="component" value="Unassembled WGS sequence"/>
</dbReference>
<evidence type="ECO:0000313" key="2">
    <source>
        <dbReference type="Proteomes" id="UP001341840"/>
    </source>
</evidence>
<keyword evidence="2" id="KW-1185">Reference proteome</keyword>
<dbReference type="EMBL" id="JASCZI010181760">
    <property type="protein sequence ID" value="MED6185716.1"/>
    <property type="molecule type" value="Genomic_DNA"/>
</dbReference>
<accession>A0ABU6WIK2</accession>
<gene>
    <name evidence="1" type="ORF">PIB30_059712</name>
</gene>
<sequence length="94" mass="10999">MNQIRSWGICPQIHGHSESELFGKEEFQEQLISFRQEIVERILLDINNYYRTEAVQASQPNQRQIRPSRALQSPYTQLNSADLENLELRITIGI</sequence>
<protein>
    <submittedName>
        <fullName evidence="1">Uncharacterized protein</fullName>
    </submittedName>
</protein>